<protein>
    <submittedName>
        <fullName evidence="2">Uncharacterized protein</fullName>
    </submittedName>
</protein>
<reference evidence="2 3" key="1">
    <citation type="journal article" date="2018" name="Cell">
        <title>The Chara Genome: Secondary Complexity and Implications for Plant Terrestrialization.</title>
        <authorList>
            <person name="Nishiyama T."/>
            <person name="Sakayama H."/>
            <person name="Vries J.D."/>
            <person name="Buschmann H."/>
            <person name="Saint-Marcoux D."/>
            <person name="Ullrich K.K."/>
            <person name="Haas F.B."/>
            <person name="Vanderstraeten L."/>
            <person name="Becker D."/>
            <person name="Lang D."/>
            <person name="Vosolsobe S."/>
            <person name="Rombauts S."/>
            <person name="Wilhelmsson P.K.I."/>
            <person name="Janitza P."/>
            <person name="Kern R."/>
            <person name="Heyl A."/>
            <person name="Rumpler F."/>
            <person name="Villalobos L.I.A.C."/>
            <person name="Clay J.M."/>
            <person name="Skokan R."/>
            <person name="Toyoda A."/>
            <person name="Suzuki Y."/>
            <person name="Kagoshima H."/>
            <person name="Schijlen E."/>
            <person name="Tajeshwar N."/>
            <person name="Catarino B."/>
            <person name="Hetherington A.J."/>
            <person name="Saltykova A."/>
            <person name="Bonnot C."/>
            <person name="Breuninger H."/>
            <person name="Symeonidi A."/>
            <person name="Radhakrishnan G.V."/>
            <person name="Van Nieuwerburgh F."/>
            <person name="Deforce D."/>
            <person name="Chang C."/>
            <person name="Karol K.G."/>
            <person name="Hedrich R."/>
            <person name="Ulvskov P."/>
            <person name="Glockner G."/>
            <person name="Delwiche C.F."/>
            <person name="Petrasek J."/>
            <person name="Van de Peer Y."/>
            <person name="Friml J."/>
            <person name="Beilby M."/>
            <person name="Dolan L."/>
            <person name="Kohara Y."/>
            <person name="Sugano S."/>
            <person name="Fujiyama A."/>
            <person name="Delaux P.-M."/>
            <person name="Quint M."/>
            <person name="TheiBen G."/>
            <person name="Hagemann M."/>
            <person name="Harholt J."/>
            <person name="Dunand C."/>
            <person name="Zachgo S."/>
            <person name="Langdale J."/>
            <person name="Maumus F."/>
            <person name="Straeten D.V.D."/>
            <person name="Gould S.B."/>
            <person name="Rensing S.A."/>
        </authorList>
    </citation>
    <scope>NUCLEOTIDE SEQUENCE [LARGE SCALE GENOMIC DNA]</scope>
    <source>
        <strain evidence="2 3">S276</strain>
    </source>
</reference>
<dbReference type="AlphaFoldDB" id="A0A388JU95"/>
<organism evidence="2 3">
    <name type="scientific">Chara braunii</name>
    <name type="common">Braun's stonewort</name>
    <dbReference type="NCBI Taxonomy" id="69332"/>
    <lineage>
        <taxon>Eukaryota</taxon>
        <taxon>Viridiplantae</taxon>
        <taxon>Streptophyta</taxon>
        <taxon>Charophyceae</taxon>
        <taxon>Charales</taxon>
        <taxon>Characeae</taxon>
        <taxon>Chara</taxon>
    </lineage>
</organism>
<evidence type="ECO:0000313" key="2">
    <source>
        <dbReference type="EMBL" id="GBG61333.1"/>
    </source>
</evidence>
<dbReference type="Proteomes" id="UP000265515">
    <property type="component" value="Unassembled WGS sequence"/>
</dbReference>
<sequence length="192" mass="20932">MGSGCSRRGRIVGENARMSKRHGDRGGECAYEQAPWEKGGTAGEKASRRKMKDWRRGEGSRWWKRIEIGVVLSEQGLQCGGERDCDGGNNEGHRGRGGWKARMRCSNQEAKVRRLNGKRCWAAHGGNSAGGRTGEICQLGEAQAWTEMVRSGSGRRLGSDVKVGRGDQGGELGENVGGMHLVMFVNRCIQGE</sequence>
<evidence type="ECO:0000313" key="3">
    <source>
        <dbReference type="Proteomes" id="UP000265515"/>
    </source>
</evidence>
<gene>
    <name evidence="2" type="ORF">CBR_g20368</name>
</gene>
<dbReference type="EMBL" id="BFEA01000019">
    <property type="protein sequence ID" value="GBG61333.1"/>
    <property type="molecule type" value="Genomic_DNA"/>
</dbReference>
<proteinExistence type="predicted"/>
<accession>A0A388JU95</accession>
<keyword evidence="3" id="KW-1185">Reference proteome</keyword>
<comment type="caution">
    <text evidence="2">The sequence shown here is derived from an EMBL/GenBank/DDBJ whole genome shotgun (WGS) entry which is preliminary data.</text>
</comment>
<name>A0A388JU95_CHABU</name>
<dbReference type="Gramene" id="GBG61333">
    <property type="protein sequence ID" value="GBG61333"/>
    <property type="gene ID" value="CBR_g20368"/>
</dbReference>
<feature type="region of interest" description="Disordered" evidence="1">
    <location>
        <begin position="1"/>
        <end position="52"/>
    </location>
</feature>
<evidence type="ECO:0000256" key="1">
    <source>
        <dbReference type="SAM" id="MobiDB-lite"/>
    </source>
</evidence>